<organism evidence="2 3">
    <name type="scientific">Apiospora arundinis</name>
    <dbReference type="NCBI Taxonomy" id="335852"/>
    <lineage>
        <taxon>Eukaryota</taxon>
        <taxon>Fungi</taxon>
        <taxon>Dikarya</taxon>
        <taxon>Ascomycota</taxon>
        <taxon>Pezizomycotina</taxon>
        <taxon>Sordariomycetes</taxon>
        <taxon>Xylariomycetidae</taxon>
        <taxon>Amphisphaeriales</taxon>
        <taxon>Apiosporaceae</taxon>
        <taxon>Apiospora</taxon>
    </lineage>
</organism>
<feature type="region of interest" description="Disordered" evidence="1">
    <location>
        <begin position="54"/>
        <end position="95"/>
    </location>
</feature>
<proteinExistence type="predicted"/>
<dbReference type="EMBL" id="JAPCWZ010000010">
    <property type="protein sequence ID" value="KAK8848531.1"/>
    <property type="molecule type" value="Genomic_DNA"/>
</dbReference>
<name>A0ABR2HK36_9PEZI</name>
<sequence length="95" mass="10420">MANIMSFLTGSKRCELGAGIILRDASFARREPIRFLDGWVFSLGWWARIITEAGGSLDHPDNEHNVTQEVGTDAGSTEDKADRGQDALSEVLRGK</sequence>
<reference evidence="2 3" key="1">
    <citation type="journal article" date="2024" name="IMA Fungus">
        <title>Apiospora arundinis, a panoply of carbohydrate-active enzymes and secondary metabolites.</title>
        <authorList>
            <person name="Sorensen T."/>
            <person name="Petersen C."/>
            <person name="Muurmann A.T."/>
            <person name="Christiansen J.V."/>
            <person name="Brundto M.L."/>
            <person name="Overgaard C.K."/>
            <person name="Boysen A.T."/>
            <person name="Wollenberg R.D."/>
            <person name="Larsen T.O."/>
            <person name="Sorensen J.L."/>
            <person name="Nielsen K.L."/>
            <person name="Sondergaard T.E."/>
        </authorList>
    </citation>
    <scope>NUCLEOTIDE SEQUENCE [LARGE SCALE GENOMIC DNA]</scope>
    <source>
        <strain evidence="2 3">AAU 773</strain>
    </source>
</reference>
<accession>A0ABR2HK36</accession>
<comment type="caution">
    <text evidence="2">The sequence shown here is derived from an EMBL/GenBank/DDBJ whole genome shotgun (WGS) entry which is preliminary data.</text>
</comment>
<protein>
    <submittedName>
        <fullName evidence="2">Uncharacterized protein</fullName>
    </submittedName>
</protein>
<evidence type="ECO:0000313" key="2">
    <source>
        <dbReference type="EMBL" id="KAK8848531.1"/>
    </source>
</evidence>
<evidence type="ECO:0000256" key="1">
    <source>
        <dbReference type="SAM" id="MobiDB-lite"/>
    </source>
</evidence>
<dbReference type="Proteomes" id="UP001390339">
    <property type="component" value="Unassembled WGS sequence"/>
</dbReference>
<gene>
    <name evidence="2" type="ORF">PGQ11_015011</name>
</gene>
<keyword evidence="3" id="KW-1185">Reference proteome</keyword>
<evidence type="ECO:0000313" key="3">
    <source>
        <dbReference type="Proteomes" id="UP001390339"/>
    </source>
</evidence>